<name>A0A3S5B7K4_9PLAT</name>
<feature type="region of interest" description="Disordered" evidence="1">
    <location>
        <begin position="153"/>
        <end position="172"/>
    </location>
</feature>
<keyword evidence="3" id="KW-1185">Reference proteome</keyword>
<evidence type="ECO:0000313" key="2">
    <source>
        <dbReference type="EMBL" id="VEL38769.1"/>
    </source>
</evidence>
<sequence>MKAKLLPCELVESQMGAAGNFVVWPRQAGQLGVGSLCPIGGERGQQTGATRWAESQNSKRSAPKTANEKKLPTPKGVHRKTTDRALNDSADGGFFLLPMPTSNPSTIEATQGPAKRLLCPDSNLLIRPKPRSCRRGLLAHATVVGRLAPCGDRLSGRAHEDEPEASSKSSRSASSCQKWSDIAWSQLDPCEKFRVAFPLFHDFFGTTSILAGYLQALYICKFYTDCLSPIVRTRALSYDSVYQQSPMPEWRLIPLQQSKHTFRHD</sequence>
<proteinExistence type="predicted"/>
<reference evidence="2" key="1">
    <citation type="submission" date="2018-11" db="EMBL/GenBank/DDBJ databases">
        <authorList>
            <consortium name="Pathogen Informatics"/>
        </authorList>
    </citation>
    <scope>NUCLEOTIDE SEQUENCE</scope>
</reference>
<accession>A0A3S5B7K4</accession>
<evidence type="ECO:0000256" key="1">
    <source>
        <dbReference type="SAM" id="MobiDB-lite"/>
    </source>
</evidence>
<dbReference type="AlphaFoldDB" id="A0A3S5B7K4"/>
<evidence type="ECO:0000313" key="3">
    <source>
        <dbReference type="Proteomes" id="UP000784294"/>
    </source>
</evidence>
<organism evidence="2 3">
    <name type="scientific">Protopolystoma xenopodis</name>
    <dbReference type="NCBI Taxonomy" id="117903"/>
    <lineage>
        <taxon>Eukaryota</taxon>
        <taxon>Metazoa</taxon>
        <taxon>Spiralia</taxon>
        <taxon>Lophotrochozoa</taxon>
        <taxon>Platyhelminthes</taxon>
        <taxon>Monogenea</taxon>
        <taxon>Polyopisthocotylea</taxon>
        <taxon>Polystomatidea</taxon>
        <taxon>Polystomatidae</taxon>
        <taxon>Protopolystoma</taxon>
    </lineage>
</organism>
<feature type="compositionally biased region" description="Polar residues" evidence="1">
    <location>
        <begin position="44"/>
        <end position="60"/>
    </location>
</feature>
<dbReference type="EMBL" id="CAAALY010258938">
    <property type="protein sequence ID" value="VEL38769.1"/>
    <property type="molecule type" value="Genomic_DNA"/>
</dbReference>
<protein>
    <submittedName>
        <fullName evidence="2">Uncharacterized protein</fullName>
    </submittedName>
</protein>
<dbReference type="Proteomes" id="UP000784294">
    <property type="component" value="Unassembled WGS sequence"/>
</dbReference>
<gene>
    <name evidence="2" type="ORF">PXEA_LOCUS32209</name>
</gene>
<comment type="caution">
    <text evidence="2">The sequence shown here is derived from an EMBL/GenBank/DDBJ whole genome shotgun (WGS) entry which is preliminary data.</text>
</comment>
<feature type="region of interest" description="Disordered" evidence="1">
    <location>
        <begin position="42"/>
        <end position="80"/>
    </location>
</feature>